<dbReference type="PANTHER" id="PTHR34776:SF1">
    <property type="entry name" value="F17F16.3 PROTEIN"/>
    <property type="match status" value="1"/>
</dbReference>
<gene>
    <name evidence="2" type="ORF">BDZ94DRAFT_1320413</name>
</gene>
<dbReference type="PANTHER" id="PTHR34776">
    <property type="entry name" value="F17F16.3 PROTEIN"/>
    <property type="match status" value="1"/>
</dbReference>
<proteinExistence type="predicted"/>
<dbReference type="EMBL" id="MU150248">
    <property type="protein sequence ID" value="KAF9465357.1"/>
    <property type="molecule type" value="Genomic_DNA"/>
</dbReference>
<feature type="compositionally biased region" description="Basic and acidic residues" evidence="1">
    <location>
        <begin position="59"/>
        <end position="68"/>
    </location>
</feature>
<sequence length="396" mass="43252">MPTTRRQAALQGAKKGGNSSINDEKEPAEIGEKRDVEQTSVKDSEDEPPSKKTKPNESSGKDNEKKGETMSVNPQTETIERGHIYFFYRPRVQLPEAHSLDDVKNFHMLLVPRPPDFSVHDGGAVNKSGDNNDEDTDMTVLTSGADAVPAPEALDESKKHYRLITVGKKHLPDPEQGGKGKGRKETFWATVTAVGDDLNSLEKGLGEKTYETKTRGTRHEEPARLAARGAYAIVNNEPRVPSERTTHLGYHLSHPAELSEVQTALGISTASSLVVQVKNPLAPAMNPQQSHAKGADYPNHIMSEVFGKGSKGRESYGLRFVSCERPELLDYMGAQLLLIASKGGDEGLEESLGEGRGAALHELEEQEGDEAIQTILRELDMDSKVFPAAPLEGNWI</sequence>
<reference evidence="2" key="1">
    <citation type="submission" date="2020-11" db="EMBL/GenBank/DDBJ databases">
        <authorList>
            <consortium name="DOE Joint Genome Institute"/>
            <person name="Ahrendt S."/>
            <person name="Riley R."/>
            <person name="Andreopoulos W."/>
            <person name="Labutti K."/>
            <person name="Pangilinan J."/>
            <person name="Ruiz-Duenas F.J."/>
            <person name="Barrasa J.M."/>
            <person name="Sanchez-Garcia M."/>
            <person name="Camarero S."/>
            <person name="Miyauchi S."/>
            <person name="Serrano A."/>
            <person name="Linde D."/>
            <person name="Babiker R."/>
            <person name="Drula E."/>
            <person name="Ayuso-Fernandez I."/>
            <person name="Pacheco R."/>
            <person name="Padilla G."/>
            <person name="Ferreira P."/>
            <person name="Barriuso J."/>
            <person name="Kellner H."/>
            <person name="Castanera R."/>
            <person name="Alfaro M."/>
            <person name="Ramirez L."/>
            <person name="Pisabarro A.G."/>
            <person name="Kuo A."/>
            <person name="Tritt A."/>
            <person name="Lipzen A."/>
            <person name="He G."/>
            <person name="Yan M."/>
            <person name="Ng V."/>
            <person name="Cullen D."/>
            <person name="Martin F."/>
            <person name="Rosso M.-N."/>
            <person name="Henrissat B."/>
            <person name="Hibbett D."/>
            <person name="Martinez A.T."/>
            <person name="Grigoriev I.V."/>
        </authorList>
    </citation>
    <scope>NUCLEOTIDE SEQUENCE</scope>
    <source>
        <strain evidence="2">CBS 247.69</strain>
    </source>
</reference>
<evidence type="ECO:0000313" key="3">
    <source>
        <dbReference type="Proteomes" id="UP000807353"/>
    </source>
</evidence>
<name>A0A9P5YAY9_9AGAR</name>
<dbReference type="AlphaFoldDB" id="A0A9P5YAY9"/>
<feature type="region of interest" description="Disordered" evidence="1">
    <location>
        <begin position="1"/>
        <end position="76"/>
    </location>
</feature>
<dbReference type="Proteomes" id="UP000807353">
    <property type="component" value="Unassembled WGS sequence"/>
</dbReference>
<keyword evidence="3" id="KW-1185">Reference proteome</keyword>
<evidence type="ECO:0000313" key="2">
    <source>
        <dbReference type="EMBL" id="KAF9465357.1"/>
    </source>
</evidence>
<accession>A0A9P5YAY9</accession>
<dbReference type="OrthoDB" id="1028014at2759"/>
<protein>
    <submittedName>
        <fullName evidence="2">Uncharacterized protein</fullName>
    </submittedName>
</protein>
<comment type="caution">
    <text evidence="2">The sequence shown here is derived from an EMBL/GenBank/DDBJ whole genome shotgun (WGS) entry which is preliminary data.</text>
</comment>
<feature type="compositionally biased region" description="Basic and acidic residues" evidence="1">
    <location>
        <begin position="22"/>
        <end position="43"/>
    </location>
</feature>
<evidence type="ECO:0000256" key="1">
    <source>
        <dbReference type="SAM" id="MobiDB-lite"/>
    </source>
</evidence>
<organism evidence="2 3">
    <name type="scientific">Collybia nuda</name>
    <dbReference type="NCBI Taxonomy" id="64659"/>
    <lineage>
        <taxon>Eukaryota</taxon>
        <taxon>Fungi</taxon>
        <taxon>Dikarya</taxon>
        <taxon>Basidiomycota</taxon>
        <taxon>Agaricomycotina</taxon>
        <taxon>Agaricomycetes</taxon>
        <taxon>Agaricomycetidae</taxon>
        <taxon>Agaricales</taxon>
        <taxon>Tricholomatineae</taxon>
        <taxon>Clitocybaceae</taxon>
        <taxon>Collybia</taxon>
    </lineage>
</organism>